<evidence type="ECO:0000256" key="2">
    <source>
        <dbReference type="ARBA" id="ARBA00022598"/>
    </source>
</evidence>
<evidence type="ECO:0000256" key="5">
    <source>
        <dbReference type="ARBA" id="ARBA00049339"/>
    </source>
</evidence>
<evidence type="ECO:0000313" key="8">
    <source>
        <dbReference type="EMBL" id="PMB20310.1"/>
    </source>
</evidence>
<gene>
    <name evidence="8" type="ORF">CEN46_16765</name>
</gene>
<proteinExistence type="predicted"/>
<dbReference type="InterPro" id="IPR036695">
    <property type="entry name" value="Arg-tRNA-synth_N_sf"/>
</dbReference>
<evidence type="ECO:0000313" key="9">
    <source>
        <dbReference type="Proteomes" id="UP000235081"/>
    </source>
</evidence>
<dbReference type="GO" id="GO:0006420">
    <property type="term" value="P:arginyl-tRNA aminoacylation"/>
    <property type="evidence" value="ECO:0007669"/>
    <property type="project" value="InterPro"/>
</dbReference>
<evidence type="ECO:0000256" key="1">
    <source>
        <dbReference type="ARBA" id="ARBA00012837"/>
    </source>
</evidence>
<keyword evidence="2" id="KW-0436">Ligase</keyword>
<dbReference type="GO" id="GO:0004814">
    <property type="term" value="F:arginine-tRNA ligase activity"/>
    <property type="evidence" value="ECO:0007669"/>
    <property type="project" value="UniProtKB-EC"/>
</dbReference>
<dbReference type="Pfam" id="PF05746">
    <property type="entry name" value="DALR_1"/>
    <property type="match status" value="1"/>
</dbReference>
<accession>A0A2N6LBY7</accession>
<dbReference type="Pfam" id="PF03485">
    <property type="entry name" value="Arg_tRNA_synt_N"/>
    <property type="match status" value="1"/>
</dbReference>
<evidence type="ECO:0000256" key="4">
    <source>
        <dbReference type="ARBA" id="ARBA00022840"/>
    </source>
</evidence>
<keyword evidence="4" id="KW-0067">ATP-binding</keyword>
<reference evidence="8 9" key="1">
    <citation type="submission" date="2017-07" db="EMBL/GenBank/DDBJ databases">
        <title>Genomes of Fischerella (Mastigocladus) sp. strains.</title>
        <authorList>
            <person name="Miller S.R."/>
        </authorList>
    </citation>
    <scope>NUCLEOTIDE SEQUENCE [LARGE SCALE GENOMIC DNA]</scope>
    <source>
        <strain evidence="8 9">CCMEE 5318</strain>
    </source>
</reference>
<dbReference type="EC" id="6.1.1.19" evidence="1"/>
<comment type="catalytic activity">
    <reaction evidence="5">
        <text>tRNA(Arg) + L-arginine + ATP = L-arginyl-tRNA(Arg) + AMP + diphosphate</text>
        <dbReference type="Rhea" id="RHEA:20301"/>
        <dbReference type="Rhea" id="RHEA-COMP:9658"/>
        <dbReference type="Rhea" id="RHEA-COMP:9673"/>
        <dbReference type="ChEBI" id="CHEBI:30616"/>
        <dbReference type="ChEBI" id="CHEBI:32682"/>
        <dbReference type="ChEBI" id="CHEBI:33019"/>
        <dbReference type="ChEBI" id="CHEBI:78442"/>
        <dbReference type="ChEBI" id="CHEBI:78513"/>
        <dbReference type="ChEBI" id="CHEBI:456215"/>
        <dbReference type="EC" id="6.1.1.19"/>
    </reaction>
</comment>
<dbReference type="GO" id="GO:0005737">
    <property type="term" value="C:cytoplasm"/>
    <property type="evidence" value="ECO:0007669"/>
    <property type="project" value="InterPro"/>
</dbReference>
<dbReference type="RefSeq" id="WP_102182429.1">
    <property type="nucleotide sequence ID" value="NZ_NMQE01000523.1"/>
</dbReference>
<keyword evidence="6" id="KW-1133">Transmembrane helix</keyword>
<dbReference type="AlphaFoldDB" id="A0A2N6LBY7"/>
<feature type="transmembrane region" description="Helical" evidence="6">
    <location>
        <begin position="12"/>
        <end position="28"/>
    </location>
</feature>
<dbReference type="GO" id="GO:0016740">
    <property type="term" value="F:transferase activity"/>
    <property type="evidence" value="ECO:0007669"/>
    <property type="project" value="UniProtKB-KW"/>
</dbReference>
<organism evidence="8 9">
    <name type="scientific">Fischerella thermalis CCMEE 5318</name>
    <dbReference type="NCBI Taxonomy" id="2019666"/>
    <lineage>
        <taxon>Bacteria</taxon>
        <taxon>Bacillati</taxon>
        <taxon>Cyanobacteriota</taxon>
        <taxon>Cyanophyceae</taxon>
        <taxon>Nostocales</taxon>
        <taxon>Hapalosiphonaceae</taxon>
        <taxon>Fischerella</taxon>
    </lineage>
</organism>
<keyword evidence="3" id="KW-0547">Nucleotide-binding</keyword>
<keyword evidence="8" id="KW-0808">Transferase</keyword>
<protein>
    <recommendedName>
        <fullName evidence="1">arginine--tRNA ligase</fullName>
        <ecNumber evidence="1">6.1.1.19</ecNumber>
    </recommendedName>
</protein>
<dbReference type="InterPro" id="IPR005148">
    <property type="entry name" value="Arg-tRNA-synth_N"/>
</dbReference>
<sequence>MLLVSKYTAIKQLVHSYLIIALSIYTYYSKVEILANKKIPLSKGRNSNKVFYITGLALQLSKYEKIPAMEIAEAIASHLSANSAGVFSIQIVPPGWIHLGLTHPVLASWLQRLVEGRGDIVVQGRGGTEDKEDKEDKEELVTVFFSSHSTLREAAQSASTHSSHSSSPQSPLPNHLFPIQYAHARCCSLVRLGEREGLITSEGAIPWLNKQQELRFHHPSELCLLSELVQVVDELECSDSGDSVKWEKLALGLGRVFDEFWRDCRIWGEVKVKSPEIALARLGLVMATQSVLRTLLEEKLGILAVLEL</sequence>
<dbReference type="GO" id="GO:0005524">
    <property type="term" value="F:ATP binding"/>
    <property type="evidence" value="ECO:0007669"/>
    <property type="project" value="UniProtKB-KW"/>
</dbReference>
<dbReference type="InterPro" id="IPR009080">
    <property type="entry name" value="tRNAsynth_Ia_anticodon-bd"/>
</dbReference>
<dbReference type="EMBL" id="NMQE01000523">
    <property type="protein sequence ID" value="PMB20310.1"/>
    <property type="molecule type" value="Genomic_DNA"/>
</dbReference>
<dbReference type="Gene3D" id="1.10.730.10">
    <property type="entry name" value="Isoleucyl-tRNA Synthetase, Domain 1"/>
    <property type="match status" value="1"/>
</dbReference>
<evidence type="ECO:0000256" key="6">
    <source>
        <dbReference type="SAM" id="Phobius"/>
    </source>
</evidence>
<evidence type="ECO:0000256" key="3">
    <source>
        <dbReference type="ARBA" id="ARBA00022741"/>
    </source>
</evidence>
<name>A0A2N6LBY7_9CYAN</name>
<dbReference type="SUPFAM" id="SSF47323">
    <property type="entry name" value="Anticodon-binding domain of a subclass of class I aminoacyl-tRNA synthetases"/>
    <property type="match status" value="1"/>
</dbReference>
<evidence type="ECO:0000259" key="7">
    <source>
        <dbReference type="SMART" id="SM00836"/>
    </source>
</evidence>
<dbReference type="InterPro" id="IPR001278">
    <property type="entry name" value="Arg-tRNA-ligase"/>
</dbReference>
<dbReference type="PANTHER" id="PTHR11956:SF5">
    <property type="entry name" value="ARGININE--TRNA LIGASE, CYTOPLASMIC"/>
    <property type="match status" value="1"/>
</dbReference>
<dbReference type="InterPro" id="IPR008909">
    <property type="entry name" value="DALR_anticod-bd"/>
</dbReference>
<dbReference type="Gene3D" id="3.30.1360.70">
    <property type="entry name" value="Arginyl tRNA synthetase N-terminal domain"/>
    <property type="match status" value="1"/>
</dbReference>
<keyword evidence="6" id="KW-0472">Membrane</keyword>
<dbReference type="PANTHER" id="PTHR11956">
    <property type="entry name" value="ARGINYL-TRNA SYNTHETASE"/>
    <property type="match status" value="1"/>
</dbReference>
<dbReference type="SMART" id="SM00836">
    <property type="entry name" value="DALR_1"/>
    <property type="match status" value="1"/>
</dbReference>
<comment type="caution">
    <text evidence="8">The sequence shown here is derived from an EMBL/GenBank/DDBJ whole genome shotgun (WGS) entry which is preliminary data.</text>
</comment>
<dbReference type="Proteomes" id="UP000235081">
    <property type="component" value="Unassembled WGS sequence"/>
</dbReference>
<keyword evidence="6" id="KW-0812">Transmembrane</keyword>
<dbReference type="SUPFAM" id="SSF55190">
    <property type="entry name" value="Arginyl-tRNA synthetase (ArgRS), N-terminal 'additional' domain"/>
    <property type="match status" value="1"/>
</dbReference>
<feature type="domain" description="DALR anticodon binding" evidence="7">
    <location>
        <begin position="179"/>
        <end position="308"/>
    </location>
</feature>